<dbReference type="EMBL" id="NMTY01000032">
    <property type="protein sequence ID" value="PDX80189.1"/>
    <property type="molecule type" value="Genomic_DNA"/>
</dbReference>
<dbReference type="RefSeq" id="WP_097840190.1">
    <property type="nucleotide sequence ID" value="NZ_NMTY01000032.1"/>
</dbReference>
<organism evidence="1 2">
    <name type="scientific">Faecalibacterium prausnitzii</name>
    <dbReference type="NCBI Taxonomy" id="853"/>
    <lineage>
        <taxon>Bacteria</taxon>
        <taxon>Bacillati</taxon>
        <taxon>Bacillota</taxon>
        <taxon>Clostridia</taxon>
        <taxon>Eubacteriales</taxon>
        <taxon>Oscillospiraceae</taxon>
        <taxon>Faecalibacterium</taxon>
    </lineage>
</organism>
<reference evidence="1 2" key="1">
    <citation type="journal article" date="2017" name="Front. Microbiol.">
        <title>New Insights into the Diversity of the Genus Faecalibacterium.</title>
        <authorList>
            <person name="Benevides L."/>
            <person name="Burman S."/>
            <person name="Martin R."/>
            <person name="Robert V."/>
            <person name="Thomas M."/>
            <person name="Miquel S."/>
            <person name="Chain F."/>
            <person name="Sokol H."/>
            <person name="Bermudez-Humaran L.G."/>
            <person name="Morrison M."/>
            <person name="Langella P."/>
            <person name="Azevedo V.A."/>
            <person name="Chatel J.M."/>
            <person name="Soares S."/>
        </authorList>
    </citation>
    <scope>NUCLEOTIDE SEQUENCE [LARGE SCALE GENOMIC DNA]</scope>
    <source>
        <strain evidence="1 2">CNCM I 4575</strain>
    </source>
</reference>
<evidence type="ECO:0000313" key="1">
    <source>
        <dbReference type="EMBL" id="PDX80189.1"/>
    </source>
</evidence>
<protein>
    <recommendedName>
        <fullName evidence="3">DNA-binding protein</fullName>
    </recommendedName>
</protein>
<dbReference type="Proteomes" id="UP000220005">
    <property type="component" value="Unassembled WGS sequence"/>
</dbReference>
<dbReference type="AlphaFoldDB" id="A0A2A7AM51"/>
<accession>A0A2A7AM51</accession>
<comment type="caution">
    <text evidence="1">The sequence shown here is derived from an EMBL/GenBank/DDBJ whole genome shotgun (WGS) entry which is preliminary data.</text>
</comment>
<sequence>MAKSNRSEAWHASYKAIFEKIGCIRLTLEQVSVCMGIPARYVRKRYPYGWANMSGDKGKGRGNTIRLDTLLDQEFGTY</sequence>
<evidence type="ECO:0008006" key="3">
    <source>
        <dbReference type="Google" id="ProtNLM"/>
    </source>
</evidence>
<name>A0A2A7AM51_9FIRM</name>
<evidence type="ECO:0000313" key="2">
    <source>
        <dbReference type="Proteomes" id="UP000220005"/>
    </source>
</evidence>
<proteinExistence type="predicted"/>
<gene>
    <name evidence="1" type="ORF">CGS58_13285</name>
</gene>